<organism evidence="1 2">
    <name type="scientific">Actinoplanes lobatus</name>
    <dbReference type="NCBI Taxonomy" id="113568"/>
    <lineage>
        <taxon>Bacteria</taxon>
        <taxon>Bacillati</taxon>
        <taxon>Actinomycetota</taxon>
        <taxon>Actinomycetes</taxon>
        <taxon>Micromonosporales</taxon>
        <taxon>Micromonosporaceae</taxon>
        <taxon>Actinoplanes</taxon>
    </lineage>
</organism>
<evidence type="ECO:0000313" key="2">
    <source>
        <dbReference type="Proteomes" id="UP000631312"/>
    </source>
</evidence>
<gene>
    <name evidence="1" type="ORF">Alo02nite_71870</name>
</gene>
<dbReference type="Proteomes" id="UP000631312">
    <property type="component" value="Unassembled WGS sequence"/>
</dbReference>
<dbReference type="EMBL" id="BOMP01000124">
    <property type="protein sequence ID" value="GIE44289.1"/>
    <property type="molecule type" value="Genomic_DNA"/>
</dbReference>
<keyword evidence="2" id="KW-1185">Reference proteome</keyword>
<name>A0ABQ4ATM8_9ACTN</name>
<proteinExistence type="predicted"/>
<evidence type="ECO:0000313" key="1">
    <source>
        <dbReference type="EMBL" id="GIE44289.1"/>
    </source>
</evidence>
<protein>
    <submittedName>
        <fullName evidence="1">Uncharacterized protein</fullName>
    </submittedName>
</protein>
<comment type="caution">
    <text evidence="1">The sequence shown here is derived from an EMBL/GenBank/DDBJ whole genome shotgun (WGS) entry which is preliminary data.</text>
</comment>
<reference evidence="1 2" key="1">
    <citation type="submission" date="2021-01" db="EMBL/GenBank/DDBJ databases">
        <title>Whole genome shotgun sequence of Actinoplanes lobatus NBRC 12513.</title>
        <authorList>
            <person name="Komaki H."/>
            <person name="Tamura T."/>
        </authorList>
    </citation>
    <scope>NUCLEOTIDE SEQUENCE [LARGE SCALE GENOMIC DNA]</scope>
    <source>
        <strain evidence="1 2">NBRC 12513</strain>
    </source>
</reference>
<sequence length="257" mass="27333">MLRPLWVVTGGGIEQSAGDGHRLFEVFDPAGGVEPGPVTETQVVEGALRVVMSGRQRLDRVGGRHDRLVQVHELMAEIEPDTQGQGEIRQVRPPVGVSFAGGRDGAAPGGDGVVDVLEGVQAAMPGAQRQPEAVQHHGTHTVVLGLLGAAPPQGDRLVQVREVSLALIPLTKSLAEVTEQDGHLWALVTGHGEGLAAAGHRLVEIRHVSVLLKTEAEQVTEIRVRGRVVLRLSRHLAEQLDGFLQSLRRAGPLVSKA</sequence>
<accession>A0ABQ4ATM8</accession>